<evidence type="ECO:0000256" key="5">
    <source>
        <dbReference type="SAM" id="Phobius"/>
    </source>
</evidence>
<feature type="transmembrane region" description="Helical" evidence="5">
    <location>
        <begin position="115"/>
        <end position="135"/>
    </location>
</feature>
<dbReference type="PANTHER" id="PTHR46641:SF18">
    <property type="entry name" value="G-PROTEIN COUPLED RECEPTORS FAMILY 1 PROFILE DOMAIN-CONTAINING PROTEIN"/>
    <property type="match status" value="1"/>
</dbReference>
<dbReference type="SMART" id="SM01381">
    <property type="entry name" value="7TM_GPCR_Srsx"/>
    <property type="match status" value="1"/>
</dbReference>
<sequence length="387" mass="43278">MKEFLGEKKMFTKGAFREVNSEQSSHPDAIVSRYLQGVAMGSFGFVEVGSGTMNISKEDVKFPIQPLLTYDGLFNILSYLFTICIPICIFGIFSNIVNILVFYKVGFSSPTNISLFCLAIADLVTLCFALLASFGNHPAFQNTDLIISMWDISRIGIHVYFSSCAIGSWITAVINMERSVCVVFPMKVKRIFTRKTTVSLVVAMVIYQIASGLPRSFAAQLAWSTSALTNRTRISYVVIDPELVGLSFLVSFPIPNMVCFILVILGTFFLIRNFKKSRHLRSKMSGTGDKSNKLSDKDVRLVRSMIFISTIYICGAAPNVLLYIVSSAYPSLQVDNPYLRNLHTLFLLIVMVVQVTSCSINIFVYLRMGSNFKNKLREMFCCRSADS</sequence>
<dbReference type="GO" id="GO:0016020">
    <property type="term" value="C:membrane"/>
    <property type="evidence" value="ECO:0007669"/>
    <property type="project" value="UniProtKB-SubCell"/>
</dbReference>
<dbReference type="Gene3D" id="1.20.1070.10">
    <property type="entry name" value="Rhodopsin 7-helix transmembrane proteins"/>
    <property type="match status" value="1"/>
</dbReference>
<feature type="transmembrane region" description="Helical" evidence="5">
    <location>
        <begin position="155"/>
        <end position="176"/>
    </location>
</feature>
<comment type="caution">
    <text evidence="7">The sequence shown here is derived from an EMBL/GenBank/DDBJ whole genome shotgun (WGS) entry which is preliminary data.</text>
</comment>
<dbReference type="InterPro" id="IPR052954">
    <property type="entry name" value="GPCR-Ligand_Int"/>
</dbReference>
<dbReference type="AlphaFoldDB" id="A0AAE0XV60"/>
<evidence type="ECO:0000259" key="6">
    <source>
        <dbReference type="PROSITE" id="PS50262"/>
    </source>
</evidence>
<dbReference type="Proteomes" id="UP001283361">
    <property type="component" value="Unassembled WGS sequence"/>
</dbReference>
<evidence type="ECO:0000256" key="4">
    <source>
        <dbReference type="ARBA" id="ARBA00023136"/>
    </source>
</evidence>
<dbReference type="Pfam" id="PF00001">
    <property type="entry name" value="7tm_1"/>
    <property type="match status" value="1"/>
</dbReference>
<dbReference type="GO" id="GO:0004930">
    <property type="term" value="F:G protein-coupled receptor activity"/>
    <property type="evidence" value="ECO:0007669"/>
    <property type="project" value="InterPro"/>
</dbReference>
<dbReference type="SUPFAM" id="SSF81321">
    <property type="entry name" value="Family A G protein-coupled receptor-like"/>
    <property type="match status" value="1"/>
</dbReference>
<comment type="subcellular location">
    <subcellularLocation>
        <location evidence="1">Membrane</location>
    </subcellularLocation>
</comment>
<evidence type="ECO:0000313" key="7">
    <source>
        <dbReference type="EMBL" id="KAK3713851.1"/>
    </source>
</evidence>
<feature type="transmembrane region" description="Helical" evidence="5">
    <location>
        <begin position="301"/>
        <end position="325"/>
    </location>
</feature>
<proteinExistence type="predicted"/>
<dbReference type="PRINTS" id="PR00237">
    <property type="entry name" value="GPCRRHODOPSN"/>
</dbReference>
<evidence type="ECO:0000256" key="3">
    <source>
        <dbReference type="ARBA" id="ARBA00022989"/>
    </source>
</evidence>
<organism evidence="7 8">
    <name type="scientific">Elysia crispata</name>
    <name type="common">lettuce slug</name>
    <dbReference type="NCBI Taxonomy" id="231223"/>
    <lineage>
        <taxon>Eukaryota</taxon>
        <taxon>Metazoa</taxon>
        <taxon>Spiralia</taxon>
        <taxon>Lophotrochozoa</taxon>
        <taxon>Mollusca</taxon>
        <taxon>Gastropoda</taxon>
        <taxon>Heterobranchia</taxon>
        <taxon>Euthyneura</taxon>
        <taxon>Panpulmonata</taxon>
        <taxon>Sacoglossa</taxon>
        <taxon>Placobranchoidea</taxon>
        <taxon>Plakobranchidae</taxon>
        <taxon>Elysia</taxon>
    </lineage>
</organism>
<accession>A0AAE0XV60</accession>
<keyword evidence="3 5" id="KW-1133">Transmembrane helix</keyword>
<dbReference type="PROSITE" id="PS50262">
    <property type="entry name" value="G_PROTEIN_RECEP_F1_2"/>
    <property type="match status" value="1"/>
</dbReference>
<dbReference type="InterPro" id="IPR000276">
    <property type="entry name" value="GPCR_Rhodpsn"/>
</dbReference>
<evidence type="ECO:0000313" key="8">
    <source>
        <dbReference type="Proteomes" id="UP001283361"/>
    </source>
</evidence>
<reference evidence="7" key="1">
    <citation type="journal article" date="2023" name="G3 (Bethesda)">
        <title>A reference genome for the long-term kleptoplast-retaining sea slug Elysia crispata morphotype clarki.</title>
        <authorList>
            <person name="Eastman K.E."/>
            <person name="Pendleton A.L."/>
            <person name="Shaikh M.A."/>
            <person name="Suttiyut T."/>
            <person name="Ogas R."/>
            <person name="Tomko P."/>
            <person name="Gavelis G."/>
            <person name="Widhalm J.R."/>
            <person name="Wisecaver J.H."/>
        </authorList>
    </citation>
    <scope>NUCLEOTIDE SEQUENCE</scope>
    <source>
        <strain evidence="7">ECLA1</strain>
    </source>
</reference>
<protein>
    <recommendedName>
        <fullName evidence="6">G-protein coupled receptors family 1 profile domain-containing protein</fullName>
    </recommendedName>
</protein>
<evidence type="ECO:0000256" key="2">
    <source>
        <dbReference type="ARBA" id="ARBA00022692"/>
    </source>
</evidence>
<feature type="transmembrane region" description="Helical" evidence="5">
    <location>
        <begin position="197"/>
        <end position="223"/>
    </location>
</feature>
<feature type="transmembrane region" description="Helical" evidence="5">
    <location>
        <begin position="243"/>
        <end position="271"/>
    </location>
</feature>
<keyword evidence="4 5" id="KW-0472">Membrane</keyword>
<name>A0AAE0XV60_9GAST</name>
<dbReference type="InterPro" id="IPR017452">
    <property type="entry name" value="GPCR_Rhodpsn_7TM"/>
</dbReference>
<gene>
    <name evidence="7" type="ORF">RRG08_033823</name>
</gene>
<feature type="transmembrane region" description="Helical" evidence="5">
    <location>
        <begin position="76"/>
        <end position="103"/>
    </location>
</feature>
<feature type="transmembrane region" description="Helical" evidence="5">
    <location>
        <begin position="345"/>
        <end position="366"/>
    </location>
</feature>
<keyword evidence="8" id="KW-1185">Reference proteome</keyword>
<dbReference type="EMBL" id="JAWDGP010007552">
    <property type="protein sequence ID" value="KAK3713851.1"/>
    <property type="molecule type" value="Genomic_DNA"/>
</dbReference>
<dbReference type="PANTHER" id="PTHR46641">
    <property type="entry name" value="FMRFAMIDE RECEPTOR-RELATED"/>
    <property type="match status" value="1"/>
</dbReference>
<feature type="domain" description="G-protein coupled receptors family 1 profile" evidence="6">
    <location>
        <begin position="94"/>
        <end position="365"/>
    </location>
</feature>
<keyword evidence="2 5" id="KW-0812">Transmembrane</keyword>
<evidence type="ECO:0000256" key="1">
    <source>
        <dbReference type="ARBA" id="ARBA00004370"/>
    </source>
</evidence>